<dbReference type="SUPFAM" id="SSF51735">
    <property type="entry name" value="NAD(P)-binding Rossmann-fold domains"/>
    <property type="match status" value="1"/>
</dbReference>
<keyword evidence="3" id="KW-0521">NADP</keyword>
<dbReference type="GO" id="GO:0016491">
    <property type="term" value="F:oxidoreductase activity"/>
    <property type="evidence" value="ECO:0007669"/>
    <property type="project" value="UniProtKB-KW"/>
</dbReference>
<organism evidence="9 10">
    <name type="scientific">Stylonychia lemnae</name>
    <name type="common">Ciliate</name>
    <dbReference type="NCBI Taxonomy" id="5949"/>
    <lineage>
        <taxon>Eukaryota</taxon>
        <taxon>Sar</taxon>
        <taxon>Alveolata</taxon>
        <taxon>Ciliophora</taxon>
        <taxon>Intramacronucleata</taxon>
        <taxon>Spirotrichea</taxon>
        <taxon>Stichotrichia</taxon>
        <taxon>Sporadotrichida</taxon>
        <taxon>Oxytrichidae</taxon>
        <taxon>Stylonychinae</taxon>
        <taxon>Stylonychia</taxon>
    </lineage>
</organism>
<feature type="compositionally biased region" description="Low complexity" evidence="6">
    <location>
        <begin position="398"/>
        <end position="411"/>
    </location>
</feature>
<keyword evidence="5" id="KW-0206">Cytoskeleton</keyword>
<dbReference type="InterPro" id="IPR036291">
    <property type="entry name" value="NAD(P)-bd_dom_sf"/>
</dbReference>
<dbReference type="PANTHER" id="PTHR43086">
    <property type="entry name" value="VERY-LONG-CHAIN 3-OXOOACYL-COA REDUCTASE"/>
    <property type="match status" value="1"/>
</dbReference>
<dbReference type="Proteomes" id="UP000039865">
    <property type="component" value="Unassembled WGS sequence"/>
</dbReference>
<dbReference type="InterPro" id="IPR003108">
    <property type="entry name" value="GAR_dom"/>
</dbReference>
<feature type="compositionally biased region" description="Acidic residues" evidence="6">
    <location>
        <begin position="450"/>
        <end position="472"/>
    </location>
</feature>
<gene>
    <name evidence="9" type="primary">Contig17723.g854</name>
    <name evidence="9" type="ORF">STYLEM_991</name>
</gene>
<feature type="compositionally biased region" description="Basic and acidic residues" evidence="6">
    <location>
        <begin position="380"/>
        <end position="395"/>
    </location>
</feature>
<dbReference type="GO" id="GO:0005856">
    <property type="term" value="C:cytoskeleton"/>
    <property type="evidence" value="ECO:0007669"/>
    <property type="project" value="UniProtKB-SubCell"/>
</dbReference>
<keyword evidence="10" id="KW-1185">Reference proteome</keyword>
<evidence type="ECO:0000256" key="2">
    <source>
        <dbReference type="ARBA" id="ARBA00022490"/>
    </source>
</evidence>
<feature type="compositionally biased region" description="Low complexity" evidence="6">
    <location>
        <begin position="698"/>
        <end position="711"/>
    </location>
</feature>
<keyword evidence="2" id="KW-0963">Cytoplasm</keyword>
<feature type="compositionally biased region" description="Low complexity" evidence="6">
    <location>
        <begin position="361"/>
        <end position="379"/>
    </location>
</feature>
<feature type="region of interest" description="Disordered" evidence="6">
    <location>
        <begin position="905"/>
        <end position="946"/>
    </location>
</feature>
<dbReference type="AlphaFoldDB" id="A0A077ZQ58"/>
<dbReference type="PANTHER" id="PTHR43086:SF2">
    <property type="entry name" value="HYDROXYSTEROID DEHYDROGENASE-LIKE PROTEIN 1"/>
    <property type="match status" value="1"/>
</dbReference>
<dbReference type="OrthoDB" id="47007at2759"/>
<dbReference type="InterPro" id="IPR036534">
    <property type="entry name" value="GAR_dom_sf"/>
</dbReference>
<evidence type="ECO:0000256" key="3">
    <source>
        <dbReference type="ARBA" id="ARBA00022857"/>
    </source>
</evidence>
<dbReference type="InParanoid" id="A0A077ZQ58"/>
<feature type="transmembrane region" description="Helical" evidence="7">
    <location>
        <begin position="13"/>
        <end position="32"/>
    </location>
</feature>
<dbReference type="SUPFAM" id="SSF143575">
    <property type="entry name" value="GAS2 domain-like"/>
    <property type="match status" value="1"/>
</dbReference>
<accession>A0A077ZQ58</accession>
<dbReference type="Gene3D" id="3.40.50.720">
    <property type="entry name" value="NAD(P)-binding Rossmann-like Domain"/>
    <property type="match status" value="1"/>
</dbReference>
<dbReference type="Gene3D" id="3.30.920.20">
    <property type="entry name" value="Gas2-like domain"/>
    <property type="match status" value="1"/>
</dbReference>
<evidence type="ECO:0000256" key="6">
    <source>
        <dbReference type="SAM" id="MobiDB-lite"/>
    </source>
</evidence>
<reference evidence="9 10" key="1">
    <citation type="submission" date="2014-06" db="EMBL/GenBank/DDBJ databases">
        <authorList>
            <person name="Swart Estienne"/>
        </authorList>
    </citation>
    <scope>NUCLEOTIDE SEQUENCE [LARGE SCALE GENOMIC DNA]</scope>
    <source>
        <strain evidence="9 10">130c</strain>
    </source>
</reference>
<feature type="compositionally biased region" description="Basic and acidic residues" evidence="6">
    <location>
        <begin position="438"/>
        <end position="449"/>
    </location>
</feature>
<feature type="compositionally biased region" description="Basic and acidic residues" evidence="6">
    <location>
        <begin position="740"/>
        <end position="758"/>
    </location>
</feature>
<evidence type="ECO:0000256" key="5">
    <source>
        <dbReference type="ARBA" id="ARBA00023212"/>
    </source>
</evidence>
<evidence type="ECO:0000256" key="7">
    <source>
        <dbReference type="SAM" id="Phobius"/>
    </source>
</evidence>
<feature type="compositionally biased region" description="Polar residues" evidence="6">
    <location>
        <begin position="911"/>
        <end position="932"/>
    </location>
</feature>
<keyword evidence="4" id="KW-0560">Oxidoreductase</keyword>
<dbReference type="GO" id="GO:0005783">
    <property type="term" value="C:endoplasmic reticulum"/>
    <property type="evidence" value="ECO:0007669"/>
    <property type="project" value="TreeGrafter"/>
</dbReference>
<dbReference type="PROSITE" id="PS51460">
    <property type="entry name" value="GAR"/>
    <property type="match status" value="1"/>
</dbReference>
<dbReference type="Pfam" id="PF00106">
    <property type="entry name" value="adh_short"/>
    <property type="match status" value="1"/>
</dbReference>
<dbReference type="InterPro" id="IPR002347">
    <property type="entry name" value="SDR_fam"/>
</dbReference>
<name>A0A077ZQ58_STYLE</name>
<sequence length="946" mass="109467">MGNYISTTQKPKFYFYLAIGILTVYVAISQIYGKMNQNQNGENDPNNYYEKYGDNNQGQDQKSWIVVTGGSDALGLAFCERLATQGFNVCIIGSDEKKINEKIQLIKEKNPNIQTYIVLSDLKQFSTIKDYQEIALKLQQFDIAMLFINSSWNNIAPLHQIPLNQIEELTNFNTLQSLYLTKALIPKLQSRNQKSAIVFSSSFLGTVVIPGTLTYKMSKKFISVIADNLYKELKNNSQIDVLSFEAFAKDYDYLKDISEIEEQEESKNLLEELKFIGEDLLRQIQETPVIKITSKVMNGHNNRTRQKDLCSGFEGSQKKIEESLELDFGQVERLEVEVIDEPKQEEVIEEKPEEQNEIFEQEQQQQQQEEEGPLQQSPEEQNKEEIEEYQEKQEQLDQQEAQEVQEIQEIQEIQEDQEVQNVKEEEIEEEQQIDVQQSEEKQEQIKVADDDIQEDDDDGIPDEDEDDNIEDQETSIVIENKIHSVYSGFRPRRMDTANKSSGFLQFQVETSEISLGGDDDIDSFLGGKIELPVVEEQPIIEEQPLIEEQAIIEEEQAQIVEEPAEELQLEEVQQIQKDKQQVQQEDSSLQQQEFPILEDQHQDENQANQVELQLDESQITDLLTQEEVKFEIEKQFEEAQVDNEQMEIKLDEAQEDVEEIQEVQPDQENTVEISLEEVQEQLLEDQKQEQAIEEDDGQLQQQIETQISDQQMPEESPTVIEEEVKLPVEDEEKITPRSSIKSEREEEEEKSSSSKKEGEADDYDPISQKLKQQLGSALALGLKRYKSIRGDTVDELVESVVNKSDIQVPIIRMMQGKYLIGTESKLLIIKGVSVMVRIGGGFEKLDEYIQRNQKNELDKLKKMMNDKKKTYNQVMVDLLKQYCKDEKVVKNFLKNNKDNGLQEKYSPKVAVQSQKQQENTISPLRNPKQVNKQLIKEEDSDLEEDY</sequence>
<feature type="region of interest" description="Disordered" evidence="6">
    <location>
        <begin position="677"/>
        <end position="763"/>
    </location>
</feature>
<feature type="region of interest" description="Disordered" evidence="6">
    <location>
        <begin position="342"/>
        <end position="472"/>
    </location>
</feature>
<evidence type="ECO:0000313" key="9">
    <source>
        <dbReference type="EMBL" id="CDW72038.1"/>
    </source>
</evidence>
<feature type="compositionally biased region" description="Basic and acidic residues" evidence="6">
    <location>
        <begin position="342"/>
        <end position="354"/>
    </location>
</feature>
<dbReference type="GO" id="GO:0008017">
    <property type="term" value="F:microtubule binding"/>
    <property type="evidence" value="ECO:0007669"/>
    <property type="project" value="InterPro"/>
</dbReference>
<evidence type="ECO:0000256" key="4">
    <source>
        <dbReference type="ARBA" id="ARBA00023002"/>
    </source>
</evidence>
<evidence type="ECO:0000256" key="1">
    <source>
        <dbReference type="ARBA" id="ARBA00004245"/>
    </source>
</evidence>
<evidence type="ECO:0000313" key="10">
    <source>
        <dbReference type="Proteomes" id="UP000039865"/>
    </source>
</evidence>
<keyword evidence="7" id="KW-0472">Membrane</keyword>
<feature type="domain" description="GAR" evidence="8">
    <location>
        <begin position="784"/>
        <end position="856"/>
    </location>
</feature>
<proteinExistence type="predicted"/>
<keyword evidence="7" id="KW-0812">Transmembrane</keyword>
<feature type="region of interest" description="Disordered" evidence="6">
    <location>
        <begin position="576"/>
        <end position="596"/>
    </location>
</feature>
<feature type="compositionally biased region" description="Low complexity" evidence="6">
    <location>
        <begin position="576"/>
        <end position="593"/>
    </location>
</feature>
<dbReference type="SMART" id="SM00243">
    <property type="entry name" value="GAS2"/>
    <property type="match status" value="1"/>
</dbReference>
<dbReference type="GO" id="GO:0030497">
    <property type="term" value="P:fatty acid elongation"/>
    <property type="evidence" value="ECO:0007669"/>
    <property type="project" value="TreeGrafter"/>
</dbReference>
<protein>
    <recommendedName>
        <fullName evidence="8">GAR domain-containing protein</fullName>
    </recommendedName>
</protein>
<dbReference type="EMBL" id="CCKQ01000949">
    <property type="protein sequence ID" value="CDW72038.1"/>
    <property type="molecule type" value="Genomic_DNA"/>
</dbReference>
<dbReference type="Pfam" id="PF02187">
    <property type="entry name" value="GAS2"/>
    <property type="match status" value="1"/>
</dbReference>
<evidence type="ECO:0000259" key="8">
    <source>
        <dbReference type="PROSITE" id="PS51460"/>
    </source>
</evidence>
<keyword evidence="7" id="KW-1133">Transmembrane helix</keyword>
<comment type="subcellular location">
    <subcellularLocation>
        <location evidence="1">Cytoplasm</location>
        <location evidence="1">Cytoskeleton</location>
    </subcellularLocation>
</comment>